<evidence type="ECO:0000256" key="7">
    <source>
        <dbReference type="ARBA" id="ARBA00023136"/>
    </source>
</evidence>
<feature type="region of interest" description="Disordered" evidence="8">
    <location>
        <begin position="1"/>
        <end position="70"/>
    </location>
</feature>
<feature type="transmembrane region" description="Helical" evidence="9">
    <location>
        <begin position="429"/>
        <end position="449"/>
    </location>
</feature>
<evidence type="ECO:0000256" key="4">
    <source>
        <dbReference type="ARBA" id="ARBA00022960"/>
    </source>
</evidence>
<keyword evidence="11" id="KW-1185">Reference proteome</keyword>
<gene>
    <name evidence="10" type="ORF">SAMN04490239_5537</name>
</gene>
<dbReference type="GO" id="GO:0034204">
    <property type="term" value="P:lipid translocation"/>
    <property type="evidence" value="ECO:0007669"/>
    <property type="project" value="TreeGrafter"/>
</dbReference>
<dbReference type="Proteomes" id="UP000183561">
    <property type="component" value="Unassembled WGS sequence"/>
</dbReference>
<feature type="transmembrane region" description="Helical" evidence="9">
    <location>
        <begin position="228"/>
        <end position="247"/>
    </location>
</feature>
<dbReference type="InterPro" id="IPR004268">
    <property type="entry name" value="MurJ"/>
</dbReference>
<evidence type="ECO:0000256" key="5">
    <source>
        <dbReference type="ARBA" id="ARBA00022984"/>
    </source>
</evidence>
<evidence type="ECO:0000256" key="6">
    <source>
        <dbReference type="ARBA" id="ARBA00022989"/>
    </source>
</evidence>
<keyword evidence="4" id="KW-0133">Cell shape</keyword>
<name>A0A1H4VHY9_9NOCA</name>
<dbReference type="PANTHER" id="PTHR47019">
    <property type="entry name" value="LIPID II FLIPPASE MURJ"/>
    <property type="match status" value="1"/>
</dbReference>
<feature type="transmembrane region" description="Helical" evidence="9">
    <location>
        <begin position="196"/>
        <end position="216"/>
    </location>
</feature>
<reference evidence="11" key="1">
    <citation type="submission" date="2016-10" db="EMBL/GenBank/DDBJ databases">
        <authorList>
            <person name="Varghese N."/>
            <person name="Submissions S."/>
        </authorList>
    </citation>
    <scope>NUCLEOTIDE SEQUENCE [LARGE SCALE GENOMIC DNA]</scope>
    <source>
        <strain evidence="11">DSM 44498</strain>
    </source>
</reference>
<keyword evidence="5" id="KW-0573">Peptidoglycan synthesis</keyword>
<evidence type="ECO:0000256" key="3">
    <source>
        <dbReference type="ARBA" id="ARBA00022692"/>
    </source>
</evidence>
<feature type="region of interest" description="Disordered" evidence="8">
    <location>
        <begin position="1174"/>
        <end position="1196"/>
    </location>
</feature>
<dbReference type="CDD" id="cd13123">
    <property type="entry name" value="MATE_MurJ_like"/>
    <property type="match status" value="1"/>
</dbReference>
<feature type="transmembrane region" description="Helical" evidence="9">
    <location>
        <begin position="305"/>
        <end position="326"/>
    </location>
</feature>
<feature type="transmembrane region" description="Helical" evidence="9">
    <location>
        <begin position="385"/>
        <end position="409"/>
    </location>
</feature>
<keyword evidence="6 9" id="KW-1133">Transmembrane helix</keyword>
<dbReference type="InterPro" id="IPR051050">
    <property type="entry name" value="Lipid_II_flippase_MurJ/MviN"/>
</dbReference>
<dbReference type="GO" id="GO:0009252">
    <property type="term" value="P:peptidoglycan biosynthetic process"/>
    <property type="evidence" value="ECO:0007669"/>
    <property type="project" value="UniProtKB-KW"/>
</dbReference>
<dbReference type="Pfam" id="PF03023">
    <property type="entry name" value="MurJ"/>
    <property type="match status" value="1"/>
</dbReference>
<feature type="transmembrane region" description="Helical" evidence="9">
    <location>
        <begin position="122"/>
        <end position="139"/>
    </location>
</feature>
<dbReference type="NCBIfam" id="TIGR01695">
    <property type="entry name" value="murJ_mviN"/>
    <property type="match status" value="1"/>
</dbReference>
<feature type="transmembrane region" description="Helical" evidence="9">
    <location>
        <begin position="461"/>
        <end position="481"/>
    </location>
</feature>
<feature type="transmembrane region" description="Helical" evidence="9">
    <location>
        <begin position="487"/>
        <end position="510"/>
    </location>
</feature>
<dbReference type="PANTHER" id="PTHR47019:SF1">
    <property type="entry name" value="LIPID II FLIPPASE MURJ"/>
    <property type="match status" value="1"/>
</dbReference>
<feature type="compositionally biased region" description="Polar residues" evidence="8">
    <location>
        <begin position="58"/>
        <end position="70"/>
    </location>
</feature>
<feature type="transmembrane region" description="Helical" evidence="9">
    <location>
        <begin position="263"/>
        <end position="285"/>
    </location>
</feature>
<dbReference type="PRINTS" id="PR01806">
    <property type="entry name" value="VIRFACTRMVIN"/>
</dbReference>
<protein>
    <submittedName>
        <fullName evidence="10">Putative peptidoglycan lipid II flippase</fullName>
    </submittedName>
</protein>
<evidence type="ECO:0000313" key="11">
    <source>
        <dbReference type="Proteomes" id="UP000183561"/>
    </source>
</evidence>
<evidence type="ECO:0000256" key="1">
    <source>
        <dbReference type="ARBA" id="ARBA00004651"/>
    </source>
</evidence>
<feature type="compositionally biased region" description="Low complexity" evidence="8">
    <location>
        <begin position="814"/>
        <end position="824"/>
    </location>
</feature>
<feature type="compositionally biased region" description="Basic and acidic residues" evidence="8">
    <location>
        <begin position="721"/>
        <end position="745"/>
    </location>
</feature>
<feature type="compositionally biased region" description="Low complexity" evidence="8">
    <location>
        <begin position="1186"/>
        <end position="1196"/>
    </location>
</feature>
<feature type="compositionally biased region" description="Acidic residues" evidence="8">
    <location>
        <begin position="611"/>
        <end position="621"/>
    </location>
</feature>
<accession>A0A1H4VHY9</accession>
<dbReference type="CDD" id="cd13973">
    <property type="entry name" value="PK_MviN-like"/>
    <property type="match status" value="1"/>
</dbReference>
<dbReference type="GO" id="GO:0008360">
    <property type="term" value="P:regulation of cell shape"/>
    <property type="evidence" value="ECO:0007669"/>
    <property type="project" value="UniProtKB-KW"/>
</dbReference>
<sequence>MTGNLPSRGQRLPDRSHPRVAPWERDHWAREIRPDEAPTVQFAAIRVDPPPPPPVQDSGPSTAPQKQSNSRLLASTGSIAVATLVSRITGFAKQLLVLTLLGGSVASSFTVASQIPNMISELVLGAVLTAIVVPVLVRAEREDPDQGAAFVRRLFTATCVLLGTAALLATAAAPVLTTHVFLSADGKVNTSLTTALSYLLLPAILFYGLSALLTAILNTRQVFKPGAWAPVLNNVVMLTVLVIYYATPGEITLDPVRMSDPKLLVLGVGVTLGVVVQAMSLVPAIRREGISLKPLWGLDDRLKQFGGMAVAIILYVLISQAGMIVATRISSHADASGPAIYNNAWLLLQLPYGVLGVTVLTAIMPRLSRNAAADDTPAVVDDLSVATRLTMISLIPIITFLTFAGPEIGQALYGYGNFGSGDAERLGEAVSWSAFTLIPYSLVLIQLRVFYAREQAWTPTWIVLGITAVKIALSALTPMIASSDDQVVILLGVANGLGYITGALVGGYLLHRSLGNLQMANVGKTVWVVVLASLAGALAMLGADRLLQLDRLTELFGGPGSMVRVAISGMLMLVVTFAILWFAKIPEIVSITVAVTRKVRALRGRGAAPEPEVDPLSDAETELIPVVRATPRDTGGQPRGIERPGGLPYPGHERVGSPPGTGRSWAFENEGVRVSDDDVAGSKRAGGSTVQASERDSAAAPNGVDAPTTRISSESASTDSAKSDKKAGADAPQKKDADTSQKKAADASAASAGTPKPAQSNETGANAEKKAAPKTPSEDSGESPADERRDTRHMGSAPARDLSYDTGVIPITPAPGRDPGAGPRRTPRGPKLIPGASVAGGRYRLLTPHGGSRGLQFWQALDVKLDREVALTFVDSEQRSTSAGPEGPQAILSRTLRLGRINSPGLARVLDVVRGSSGGIVVAEWTPGRSLREMADTKPSPIGAASAIRTLAAAAETAHRAGGALSIDHPDRVRISINGDAVLAFPATLADSDSSSDVRGLGAMLYALITARWPLGDPSAPAGEPSGSNRPGSVGGMRLADRDSSGQPIGPRVIRPEVPFEISAVALRSLEPNGGIRTAATVQHILDQAAVVNDKTEFIPVLRLGQRGPSPSGHALADPEALEAEKKKSNRMIAALVGLAVVTIIVLALLGFWLATFLTGSSSDAPLTEQDFGLTTSAEAPPNPESPAAAPAPAANVAPITPSGATVFSPQGTPDSAANARLAIDGNTSTVWSTDSYFQPFPSLKNGVGLMVTLDEPATLSSVWINSPTPGTNVEIRSAPSENPTLDQTQVLGSKVLGNGVTEIPVKSEGPTKNVLVWITGLSNSRGTNQSSIADIGFNAST</sequence>
<feature type="compositionally biased region" description="Basic and acidic residues" evidence="8">
    <location>
        <begin position="11"/>
        <end position="36"/>
    </location>
</feature>
<dbReference type="Gene3D" id="1.10.510.10">
    <property type="entry name" value="Transferase(Phosphotransferase) domain 1"/>
    <property type="match status" value="1"/>
</dbReference>
<feature type="transmembrane region" description="Helical" evidence="9">
    <location>
        <begin position="346"/>
        <end position="364"/>
    </location>
</feature>
<evidence type="ECO:0000256" key="9">
    <source>
        <dbReference type="SAM" id="Phobius"/>
    </source>
</evidence>
<feature type="transmembrane region" description="Helical" evidence="9">
    <location>
        <begin position="1133"/>
        <end position="1155"/>
    </location>
</feature>
<feature type="transmembrane region" description="Helical" evidence="9">
    <location>
        <begin position="95"/>
        <end position="116"/>
    </location>
</feature>
<feature type="transmembrane region" description="Helical" evidence="9">
    <location>
        <begin position="563"/>
        <end position="583"/>
    </location>
</feature>
<dbReference type="GO" id="GO:0005886">
    <property type="term" value="C:plasma membrane"/>
    <property type="evidence" value="ECO:0007669"/>
    <property type="project" value="UniProtKB-SubCell"/>
</dbReference>
<organism evidence="10 11">
    <name type="scientific">Rhodococcus koreensis</name>
    <dbReference type="NCBI Taxonomy" id="99653"/>
    <lineage>
        <taxon>Bacteria</taxon>
        <taxon>Bacillati</taxon>
        <taxon>Actinomycetota</taxon>
        <taxon>Actinomycetes</taxon>
        <taxon>Mycobacteriales</taxon>
        <taxon>Nocardiaceae</taxon>
        <taxon>Rhodococcus</taxon>
    </lineage>
</organism>
<evidence type="ECO:0000313" key="10">
    <source>
        <dbReference type="EMBL" id="SEC80719.1"/>
    </source>
</evidence>
<dbReference type="GO" id="GO:0015648">
    <property type="term" value="F:lipid-linked peptidoglycan transporter activity"/>
    <property type="evidence" value="ECO:0007669"/>
    <property type="project" value="TreeGrafter"/>
</dbReference>
<keyword evidence="2" id="KW-1003">Cell membrane</keyword>
<proteinExistence type="predicted"/>
<feature type="transmembrane region" description="Helical" evidence="9">
    <location>
        <begin position="151"/>
        <end position="176"/>
    </location>
</feature>
<feature type="transmembrane region" description="Helical" evidence="9">
    <location>
        <begin position="522"/>
        <end position="543"/>
    </location>
</feature>
<feature type="region of interest" description="Disordered" evidence="8">
    <location>
        <begin position="604"/>
        <end position="836"/>
    </location>
</feature>
<keyword evidence="7 9" id="KW-0472">Membrane</keyword>
<evidence type="ECO:0000256" key="2">
    <source>
        <dbReference type="ARBA" id="ARBA00022475"/>
    </source>
</evidence>
<dbReference type="EMBL" id="FNSV01000005">
    <property type="protein sequence ID" value="SEC80719.1"/>
    <property type="molecule type" value="Genomic_DNA"/>
</dbReference>
<evidence type="ECO:0000256" key="8">
    <source>
        <dbReference type="SAM" id="MobiDB-lite"/>
    </source>
</evidence>
<dbReference type="Gene3D" id="3.30.200.20">
    <property type="entry name" value="Phosphorylase Kinase, domain 1"/>
    <property type="match status" value="1"/>
</dbReference>
<comment type="subcellular location">
    <subcellularLocation>
        <location evidence="1">Cell membrane</location>
        <topology evidence="1">Multi-pass membrane protein</topology>
    </subcellularLocation>
</comment>
<keyword evidence="3 9" id="KW-0812">Transmembrane</keyword>
<feature type="region of interest" description="Disordered" evidence="8">
    <location>
        <begin position="1017"/>
        <end position="1052"/>
    </location>
</feature>